<sequence length="143" mass="16796">MPRANDRLLGTNIIMKNISQDEAYAGMKWLINNYYSPKVFRERLCNMLEHFGSVDPSFLQHNEPPREIATEAYLMTQAVVKEMREGNEEERGIWTHVENILKQRPELSRVAAATLLFYKQVRFMYENTEGFWDQTLVGRPLVL</sequence>
<organism evidence="2">
    <name type="scientific">Candidatus Kentrum sp. UNK</name>
    <dbReference type="NCBI Taxonomy" id="2126344"/>
    <lineage>
        <taxon>Bacteria</taxon>
        <taxon>Pseudomonadati</taxon>
        <taxon>Pseudomonadota</taxon>
        <taxon>Gammaproteobacteria</taxon>
        <taxon>Candidatus Kentrum</taxon>
    </lineage>
</organism>
<proteinExistence type="predicted"/>
<reference evidence="2" key="1">
    <citation type="submission" date="2019-02" db="EMBL/GenBank/DDBJ databases">
        <authorList>
            <person name="Gruber-Vodicka R. H."/>
            <person name="Seah K. B. B."/>
        </authorList>
    </citation>
    <scope>NUCLEOTIDE SEQUENCE</scope>
    <source>
        <strain evidence="2">BECK_BY19</strain>
        <strain evidence="1">BECK_BY8</strain>
    </source>
</reference>
<evidence type="ECO:0000313" key="1">
    <source>
        <dbReference type="EMBL" id="VFK64418.1"/>
    </source>
</evidence>
<dbReference type="AlphaFoldDB" id="A0A451AYF1"/>
<gene>
    <name evidence="1" type="ORF">BECKUNK1418G_GA0071005_10469</name>
    <name evidence="2" type="ORF">BECKUNK1418H_GA0071006_10499</name>
</gene>
<dbReference type="EMBL" id="CAADGD010000049">
    <property type="protein sequence ID" value="VFK71072.1"/>
    <property type="molecule type" value="Genomic_DNA"/>
</dbReference>
<accession>A0A451AYF1</accession>
<name>A0A451AYF1_9GAMM</name>
<evidence type="ECO:0000313" key="2">
    <source>
        <dbReference type="EMBL" id="VFK71072.1"/>
    </source>
</evidence>
<protein>
    <submittedName>
        <fullName evidence="2">Uncharacterized protein</fullName>
    </submittedName>
</protein>
<dbReference type="EMBL" id="CAADFZ010000046">
    <property type="protein sequence ID" value="VFK64418.1"/>
    <property type="molecule type" value="Genomic_DNA"/>
</dbReference>